<dbReference type="InterPro" id="IPR005467">
    <property type="entry name" value="His_kinase_dom"/>
</dbReference>
<evidence type="ECO:0000256" key="1">
    <source>
        <dbReference type="ARBA" id="ARBA00000085"/>
    </source>
</evidence>
<feature type="domain" description="Histidine kinase" evidence="9">
    <location>
        <begin position="224"/>
        <end position="437"/>
    </location>
</feature>
<evidence type="ECO:0000259" key="9">
    <source>
        <dbReference type="PROSITE" id="PS50109"/>
    </source>
</evidence>
<evidence type="ECO:0000313" key="10">
    <source>
        <dbReference type="EMBL" id="GAE32763.1"/>
    </source>
</evidence>
<keyword evidence="8" id="KW-0902">Two-component regulatory system</keyword>
<dbReference type="Pfam" id="PF02518">
    <property type="entry name" value="HATPase_c"/>
    <property type="match status" value="1"/>
</dbReference>
<dbReference type="RefSeq" id="WP_035347263.1">
    <property type="nucleotide sequence ID" value="NZ_BAUU01000049.1"/>
</dbReference>
<keyword evidence="7" id="KW-0067">ATP-binding</keyword>
<keyword evidence="5" id="KW-0547">Nucleotide-binding</keyword>
<dbReference type="PRINTS" id="PR00344">
    <property type="entry name" value="BCTRLSENSOR"/>
</dbReference>
<dbReference type="InterPro" id="IPR036097">
    <property type="entry name" value="HisK_dim/P_sf"/>
</dbReference>
<dbReference type="Pfam" id="PF14417">
    <property type="entry name" value="MEDS"/>
    <property type="match status" value="1"/>
</dbReference>
<dbReference type="SUPFAM" id="SSF55874">
    <property type="entry name" value="ATPase domain of HSP90 chaperone/DNA topoisomerase II/histidine kinase"/>
    <property type="match status" value="1"/>
</dbReference>
<dbReference type="EMBL" id="BAUU01000049">
    <property type="protein sequence ID" value="GAE32763.1"/>
    <property type="molecule type" value="Genomic_DNA"/>
</dbReference>
<dbReference type="Pfam" id="PF00512">
    <property type="entry name" value="HisKA"/>
    <property type="match status" value="1"/>
</dbReference>
<dbReference type="AlphaFoldDB" id="W4QM86"/>
<dbReference type="PANTHER" id="PTHR43047:SF72">
    <property type="entry name" value="OSMOSENSING HISTIDINE PROTEIN KINASE SLN1"/>
    <property type="match status" value="1"/>
</dbReference>
<dbReference type="CDD" id="cd00082">
    <property type="entry name" value="HisKA"/>
    <property type="match status" value="1"/>
</dbReference>
<dbReference type="PROSITE" id="PS50109">
    <property type="entry name" value="HIS_KIN"/>
    <property type="match status" value="1"/>
</dbReference>
<accession>W4QM86</accession>
<proteinExistence type="predicted"/>
<evidence type="ECO:0000256" key="7">
    <source>
        <dbReference type="ARBA" id="ARBA00022840"/>
    </source>
</evidence>
<comment type="caution">
    <text evidence="10">The sequence shown here is derived from an EMBL/GenBank/DDBJ whole genome shotgun (WGS) entry which is preliminary data.</text>
</comment>
<keyword evidence="3" id="KW-0597">Phosphoprotein</keyword>
<dbReference type="InterPro" id="IPR036890">
    <property type="entry name" value="HATPase_C_sf"/>
</dbReference>
<dbReference type="Proteomes" id="UP000018895">
    <property type="component" value="Unassembled WGS sequence"/>
</dbReference>
<evidence type="ECO:0000256" key="5">
    <source>
        <dbReference type="ARBA" id="ARBA00022741"/>
    </source>
</evidence>
<protein>
    <recommendedName>
        <fullName evidence="2">histidine kinase</fullName>
        <ecNumber evidence="2">2.7.13.3</ecNumber>
    </recommendedName>
</protein>
<keyword evidence="4" id="KW-0808">Transferase</keyword>
<keyword evidence="11" id="KW-1185">Reference proteome</keyword>
<dbReference type="STRING" id="1236971.JCM9152_4325"/>
<comment type="catalytic activity">
    <reaction evidence="1">
        <text>ATP + protein L-histidine = ADP + protein N-phospho-L-histidine.</text>
        <dbReference type="EC" id="2.7.13.3"/>
    </reaction>
</comment>
<dbReference type="PANTHER" id="PTHR43047">
    <property type="entry name" value="TWO-COMPONENT HISTIDINE PROTEIN KINASE"/>
    <property type="match status" value="1"/>
</dbReference>
<evidence type="ECO:0000256" key="6">
    <source>
        <dbReference type="ARBA" id="ARBA00022777"/>
    </source>
</evidence>
<dbReference type="Gene3D" id="1.10.287.130">
    <property type="match status" value="1"/>
</dbReference>
<dbReference type="Gene3D" id="3.30.565.10">
    <property type="entry name" value="Histidine kinase-like ATPase, C-terminal domain"/>
    <property type="match status" value="1"/>
</dbReference>
<dbReference type="GO" id="GO:0000155">
    <property type="term" value="F:phosphorelay sensor kinase activity"/>
    <property type="evidence" value="ECO:0007669"/>
    <property type="project" value="InterPro"/>
</dbReference>
<sequence length="439" mass="50587">MNKTVTKKTIPLTKKLTINEGAHVLYVYYSEELYLENLVSAIVAAKSVSQHVIIIEKEEIYQAAIEKTKAELGVSNEDELDFVHFINSVDYYQTYNDFHFERAIAYLTQLFTSYAEKNISVRVWGNVFLENYLDNMDKLHTYECQCDQAIRNFQFLTICSYNAKVIPSAVQLEMMKSHPYLMTDTELVISPLYKEGDVLPSLASQKKIESELELYRQKLDFIHVIAHEVRNPLTVIKSFATILKTEVNQEDSKVKLELIEDYAKAIDHEINHMIQTEQMLTVDSFWEASQLEMLPIINEVVESMSVKARTQNIKLDTNINLPHTVQVRGNAMGMRLVISNILSNAIKYSYEGSSVTLTSFVQNEFLYIQVIDRGVGMNDEELDKLFKKYQKVNQDVPGQGVGLFMVYKLVNYFNGEIHVESEERKGTKMEVSFPLSYMD</sequence>
<evidence type="ECO:0000256" key="4">
    <source>
        <dbReference type="ARBA" id="ARBA00022679"/>
    </source>
</evidence>
<dbReference type="SUPFAM" id="SSF47384">
    <property type="entry name" value="Homodimeric domain of signal transducing histidine kinase"/>
    <property type="match status" value="1"/>
</dbReference>
<dbReference type="InterPro" id="IPR003661">
    <property type="entry name" value="HisK_dim/P_dom"/>
</dbReference>
<dbReference type="EC" id="2.7.13.3" evidence="2"/>
<name>W4QM86_9BACI</name>
<evidence type="ECO:0000313" key="11">
    <source>
        <dbReference type="Proteomes" id="UP000018895"/>
    </source>
</evidence>
<dbReference type="GO" id="GO:0005524">
    <property type="term" value="F:ATP binding"/>
    <property type="evidence" value="ECO:0007669"/>
    <property type="project" value="UniProtKB-KW"/>
</dbReference>
<dbReference type="SMART" id="SM00388">
    <property type="entry name" value="HisKA"/>
    <property type="match status" value="1"/>
</dbReference>
<dbReference type="GO" id="GO:0005886">
    <property type="term" value="C:plasma membrane"/>
    <property type="evidence" value="ECO:0007669"/>
    <property type="project" value="TreeGrafter"/>
</dbReference>
<evidence type="ECO:0000256" key="3">
    <source>
        <dbReference type="ARBA" id="ARBA00022553"/>
    </source>
</evidence>
<dbReference type="InterPro" id="IPR025847">
    <property type="entry name" value="MEDS_domain"/>
</dbReference>
<dbReference type="GO" id="GO:0009927">
    <property type="term" value="F:histidine phosphotransfer kinase activity"/>
    <property type="evidence" value="ECO:0007669"/>
    <property type="project" value="TreeGrafter"/>
</dbReference>
<reference evidence="10" key="1">
    <citation type="journal article" date="2014" name="Genome Announc.">
        <title>Draft Genome Sequences of Three Alkaliphilic Bacillus Strains, Bacillus wakoensis JCM 9140T, Bacillus akibai JCM 9157T, and Bacillus hemicellulosilyticus JCM 9152T.</title>
        <authorList>
            <person name="Yuki M."/>
            <person name="Oshima K."/>
            <person name="Suda W."/>
            <person name="Oshida Y."/>
            <person name="Kitamura K."/>
            <person name="Iida T."/>
            <person name="Hattori M."/>
            <person name="Ohkuma M."/>
        </authorList>
    </citation>
    <scope>NUCLEOTIDE SEQUENCE [LARGE SCALE GENOMIC DNA]</scope>
    <source>
        <strain evidence="10">JCM 9152</strain>
    </source>
</reference>
<evidence type="ECO:0000256" key="2">
    <source>
        <dbReference type="ARBA" id="ARBA00012438"/>
    </source>
</evidence>
<dbReference type="InterPro" id="IPR003594">
    <property type="entry name" value="HATPase_dom"/>
</dbReference>
<keyword evidence="6" id="KW-0418">Kinase</keyword>
<dbReference type="OrthoDB" id="9815750at2"/>
<dbReference type="SMART" id="SM00387">
    <property type="entry name" value="HATPase_c"/>
    <property type="match status" value="1"/>
</dbReference>
<organism evidence="10 11">
    <name type="scientific">Halalkalibacter hemicellulosilyticusJCM 9152</name>
    <dbReference type="NCBI Taxonomy" id="1236971"/>
    <lineage>
        <taxon>Bacteria</taxon>
        <taxon>Bacillati</taxon>
        <taxon>Bacillota</taxon>
        <taxon>Bacilli</taxon>
        <taxon>Bacillales</taxon>
        <taxon>Bacillaceae</taxon>
        <taxon>Halalkalibacter</taxon>
    </lineage>
</organism>
<dbReference type="InterPro" id="IPR004358">
    <property type="entry name" value="Sig_transdc_His_kin-like_C"/>
</dbReference>
<gene>
    <name evidence="10" type="ORF">JCM9152_4325</name>
</gene>
<evidence type="ECO:0000256" key="8">
    <source>
        <dbReference type="ARBA" id="ARBA00023012"/>
    </source>
</evidence>